<evidence type="ECO:0000256" key="1">
    <source>
        <dbReference type="SAM" id="MobiDB-lite"/>
    </source>
</evidence>
<keyword evidence="3" id="KW-1185">Reference proteome</keyword>
<feature type="compositionally biased region" description="Low complexity" evidence="1">
    <location>
        <begin position="491"/>
        <end position="502"/>
    </location>
</feature>
<dbReference type="EMBL" id="NJET01000006">
    <property type="protein sequence ID" value="PHH66613.1"/>
    <property type="molecule type" value="Genomic_DNA"/>
</dbReference>
<evidence type="ECO:0000313" key="3">
    <source>
        <dbReference type="Proteomes" id="UP000226192"/>
    </source>
</evidence>
<feature type="compositionally biased region" description="Basic and acidic residues" evidence="1">
    <location>
        <begin position="297"/>
        <end position="310"/>
    </location>
</feature>
<dbReference type="Proteomes" id="UP000226192">
    <property type="component" value="Unassembled WGS sequence"/>
</dbReference>
<evidence type="ECO:0000313" key="2">
    <source>
        <dbReference type="EMBL" id="PHH66613.1"/>
    </source>
</evidence>
<feature type="compositionally biased region" description="Polar residues" evidence="1">
    <location>
        <begin position="188"/>
        <end position="200"/>
    </location>
</feature>
<feature type="compositionally biased region" description="Polar residues" evidence="1">
    <location>
        <begin position="112"/>
        <end position="124"/>
    </location>
</feature>
<organism evidence="2 3">
    <name type="scientific">Ophiocordyceps australis</name>
    <dbReference type="NCBI Taxonomy" id="1399860"/>
    <lineage>
        <taxon>Eukaryota</taxon>
        <taxon>Fungi</taxon>
        <taxon>Dikarya</taxon>
        <taxon>Ascomycota</taxon>
        <taxon>Pezizomycotina</taxon>
        <taxon>Sordariomycetes</taxon>
        <taxon>Hypocreomycetidae</taxon>
        <taxon>Hypocreales</taxon>
        <taxon>Ophiocordycipitaceae</taxon>
        <taxon>Ophiocordyceps</taxon>
    </lineage>
</organism>
<dbReference type="AlphaFoldDB" id="A0A2C5YG71"/>
<dbReference type="STRING" id="1399860.A0A2C5YG71"/>
<feature type="region of interest" description="Disordered" evidence="1">
    <location>
        <begin position="491"/>
        <end position="531"/>
    </location>
</feature>
<feature type="compositionally biased region" description="Basic and acidic residues" evidence="1">
    <location>
        <begin position="101"/>
        <end position="111"/>
    </location>
</feature>
<feature type="compositionally biased region" description="Low complexity" evidence="1">
    <location>
        <begin position="259"/>
        <end position="270"/>
    </location>
</feature>
<name>A0A2C5YG71_9HYPO</name>
<feature type="compositionally biased region" description="Pro residues" evidence="1">
    <location>
        <begin position="503"/>
        <end position="512"/>
    </location>
</feature>
<protein>
    <submittedName>
        <fullName evidence="2">Uncharacterized protein</fullName>
    </submittedName>
</protein>
<feature type="compositionally biased region" description="Polar residues" evidence="1">
    <location>
        <begin position="271"/>
        <end position="294"/>
    </location>
</feature>
<dbReference type="OrthoDB" id="3506470at2759"/>
<comment type="caution">
    <text evidence="2">The sequence shown here is derived from an EMBL/GenBank/DDBJ whole genome shotgun (WGS) entry which is preliminary data.</text>
</comment>
<reference evidence="2 3" key="1">
    <citation type="submission" date="2017-06" db="EMBL/GenBank/DDBJ databases">
        <title>Ant-infecting Ophiocordyceps genomes reveal a high diversity of potential behavioral manipulation genes and a possible major role for enterotoxins.</title>
        <authorList>
            <person name="De Bekker C."/>
            <person name="Evans H.C."/>
            <person name="Brachmann A."/>
            <person name="Hughes D.P."/>
        </authorList>
    </citation>
    <scope>NUCLEOTIDE SEQUENCE [LARGE SCALE GENOMIC DNA]</scope>
    <source>
        <strain evidence="2 3">Map64</strain>
    </source>
</reference>
<sequence length="641" mass="68622">MKSLMPLTLSPSPSYTSLWSSVSLEQPALERVDDYFPELLARDLQRSTVASIPKGYADSSPCPDIKGRPRHECARAQSLDGLAECAAKLTRVSFADKIKHELRPDDSHSSDVESQSTAQTSLDTAPSLERHESGLTASTSSLSVKWDGAQARLPSTGTGLYDSSWIDADSDYGSDDEEAKTGSPRAPSLTSAPPSRSQQPGCRASGQGVVRRRSHSVSGGSSVPLHHLADTARHIRPRPASAHGLASCTQMPMSPPPRTSSQSHSSPLTSCITPDSSTKSCRVLLSSPQSSPNHGSDGPDAHDAPLDKPAPKMPPTNAWLAGALSPYPRWLQTDEMAKVVPLPPEAMETLRVSVACFPETMLLSSSLTIETIRTYSHKVRQPSLDLLANTPLRNQSPDSSPLGSSRRSIWRKVVPHKRIGLLPAPMLRRNFLSSHPSIDSSSSTTLAPAQPWEPLKSVFGYCSDYICDALYAHILAFNYISTLVTRSPASSPSPCQSPCPLSSSPPPPPPLTQPKQTCRSPGLATPMSPRENIPKKAASLLGLASASDAAAAGLNRLTRRMATPLGNLSRLDVAPNQSQAALVTHEHLLSGLMRCISQLMATAKLMSENGGGQDIVKTEPGEVDFLLVRCLCEIVRMSEDS</sequence>
<feature type="region of interest" description="Disordered" evidence="1">
    <location>
        <begin position="241"/>
        <end position="317"/>
    </location>
</feature>
<accession>A0A2C5YG71</accession>
<feature type="region of interest" description="Disordered" evidence="1">
    <location>
        <begin position="101"/>
        <end position="137"/>
    </location>
</feature>
<feature type="compositionally biased region" description="Acidic residues" evidence="1">
    <location>
        <begin position="168"/>
        <end position="178"/>
    </location>
</feature>
<gene>
    <name evidence="2" type="ORF">CDD81_6450</name>
</gene>
<proteinExistence type="predicted"/>
<feature type="region of interest" description="Disordered" evidence="1">
    <location>
        <begin position="157"/>
        <end position="226"/>
    </location>
</feature>